<sequence length="485" mass="54220">MKRIHLFCFALFIGCSGLFAQNKQLLYDFVEIPQALMVNPGMQTDFKWYAGVPLLSGLSVQAGTSGLSVHDIFADDGLDINDKVRERAVYGLNTRDMIGTTVQIELLSGGFRPANRPKDFYSFGIYHETDFVNYWPQDLAFLGYDGNANQLGRRYRLDDLKLRGEILNVFHFGINREVNPNLTVGARAKIYSGILDFNSTANEGYFVTNEGQENLLSSTLVSDMQLRTSGYEEIKEALDDDVPGDNGTRLRDVFVKRGFLGGDLGLGLDLGFSYNLNEQTTITGSVLDIGFIYHYSDPKNYTLEGQATTEGVRIILPNALVNPSGDFWQDLVDEIEELVPFEDNTNSYINFRPTKLYGSIRYSFGEPDGTAENCNCDYRVSGSRSSGIRYRNSLGGQLFVINRPRGPQAAVTAFYQRRFGRALSLKATYTADKFTFTNVGLGLNMQAGPVNLYLMADNLLAYQNIADSNYASFQFGLNIISWDRN</sequence>
<evidence type="ECO:0000313" key="4">
    <source>
        <dbReference type="Proteomes" id="UP000475249"/>
    </source>
</evidence>
<evidence type="ECO:0000259" key="2">
    <source>
        <dbReference type="Pfam" id="PF18990"/>
    </source>
</evidence>
<comment type="caution">
    <text evidence="3">The sequence shown here is derived from an EMBL/GenBank/DDBJ whole genome shotgun (WGS) entry which is preliminary data.</text>
</comment>
<dbReference type="AlphaFoldDB" id="A0A6L9EHP6"/>
<evidence type="ECO:0000256" key="1">
    <source>
        <dbReference type="SAM" id="SignalP"/>
    </source>
</evidence>
<evidence type="ECO:0000313" key="3">
    <source>
        <dbReference type="EMBL" id="NAS14186.1"/>
    </source>
</evidence>
<reference evidence="3 4" key="1">
    <citation type="submission" date="2020-01" db="EMBL/GenBank/DDBJ databases">
        <title>Bacteria diversity of Porities sp.</title>
        <authorList>
            <person name="Wang G."/>
        </authorList>
    </citation>
    <scope>NUCLEOTIDE SEQUENCE [LARGE SCALE GENOMIC DNA]</scope>
    <source>
        <strain evidence="3 4">R33</strain>
    </source>
</reference>
<keyword evidence="4" id="KW-1185">Reference proteome</keyword>
<organism evidence="3 4">
    <name type="scientific">Poritiphilus flavus</name>
    <dbReference type="NCBI Taxonomy" id="2697053"/>
    <lineage>
        <taxon>Bacteria</taxon>
        <taxon>Pseudomonadati</taxon>
        <taxon>Bacteroidota</taxon>
        <taxon>Flavobacteriia</taxon>
        <taxon>Flavobacteriales</taxon>
        <taxon>Flavobacteriaceae</taxon>
        <taxon>Poritiphilus</taxon>
    </lineage>
</organism>
<dbReference type="PROSITE" id="PS51257">
    <property type="entry name" value="PROKAR_LIPOPROTEIN"/>
    <property type="match status" value="1"/>
</dbReference>
<gene>
    <name evidence="3" type="ORF">GTQ38_19405</name>
</gene>
<dbReference type="Pfam" id="PF18990">
    <property type="entry name" value="DUF5723"/>
    <property type="match status" value="1"/>
</dbReference>
<dbReference type="Proteomes" id="UP000475249">
    <property type="component" value="Unassembled WGS sequence"/>
</dbReference>
<feature type="domain" description="DUF5723" evidence="2">
    <location>
        <begin position="40"/>
        <end position="457"/>
    </location>
</feature>
<dbReference type="Gene3D" id="2.40.160.60">
    <property type="entry name" value="Outer membrane protein transport protein (OMPP1/FadL/TodX)"/>
    <property type="match status" value="1"/>
</dbReference>
<dbReference type="InterPro" id="IPR043781">
    <property type="entry name" value="DUF5723"/>
</dbReference>
<proteinExistence type="predicted"/>
<protein>
    <recommendedName>
        <fullName evidence="2">DUF5723 domain-containing protein</fullName>
    </recommendedName>
</protein>
<keyword evidence="1" id="KW-0732">Signal</keyword>
<dbReference type="EMBL" id="WXYO01000009">
    <property type="protein sequence ID" value="NAS14186.1"/>
    <property type="molecule type" value="Genomic_DNA"/>
</dbReference>
<name>A0A6L9EHP6_9FLAO</name>
<feature type="signal peptide" evidence="1">
    <location>
        <begin position="1"/>
        <end position="20"/>
    </location>
</feature>
<feature type="chain" id="PRO_5026739295" description="DUF5723 domain-containing protein" evidence="1">
    <location>
        <begin position="21"/>
        <end position="485"/>
    </location>
</feature>
<dbReference type="RefSeq" id="WP_161437236.1">
    <property type="nucleotide sequence ID" value="NZ_WXYO01000009.1"/>
</dbReference>
<accession>A0A6L9EHP6</accession>